<keyword evidence="9" id="KW-1185">Reference proteome</keyword>
<feature type="transmembrane region" description="Helical" evidence="7">
    <location>
        <begin position="96"/>
        <end position="125"/>
    </location>
</feature>
<reference evidence="8 9" key="1">
    <citation type="submission" date="2022-04" db="EMBL/GenBank/DDBJ databases">
        <title>Positive selection, recombination, and allopatry shape intraspecific diversity of widespread and dominant cyanobacteria.</title>
        <authorList>
            <person name="Wei J."/>
            <person name="Shu W."/>
            <person name="Hu C."/>
        </authorList>
    </citation>
    <scope>NUCLEOTIDE SEQUENCE [LARGE SCALE GENOMIC DNA]</scope>
    <source>
        <strain evidence="8 9">AS-A4</strain>
    </source>
</reference>
<keyword evidence="2" id="KW-0813">Transport</keyword>
<feature type="transmembrane region" description="Helical" evidence="7">
    <location>
        <begin position="162"/>
        <end position="181"/>
    </location>
</feature>
<feature type="transmembrane region" description="Helical" evidence="7">
    <location>
        <begin position="210"/>
        <end position="229"/>
    </location>
</feature>
<protein>
    <submittedName>
        <fullName evidence="8">MFS transporter</fullName>
    </submittedName>
</protein>
<keyword evidence="3" id="KW-1003">Cell membrane</keyword>
<evidence type="ECO:0000256" key="5">
    <source>
        <dbReference type="ARBA" id="ARBA00022989"/>
    </source>
</evidence>
<evidence type="ECO:0000256" key="2">
    <source>
        <dbReference type="ARBA" id="ARBA00022448"/>
    </source>
</evidence>
<sequence>MRTFLIIWFGQLVSTFGSRMTSFALQLWAWELTGQATALTLVGFFSGLPSIFVTPFAGVIVDRCNRKGLMILGDAIAALSTFTILCLFLTHHLQIWHLYVLGAIEGVFVELQTLAYSASITLLVPKQQYARASSLDAAIHYGAIILAPALAGALYATVQLAGIALLDLVAFAIALATLLPIRIPQPTLNEKEHQTATTIWQQLVFGSRYILARPGLLTMVGLMALFWFLHDLGGAIYAPMILARSDNNASTLGSIASAAGLGGVTGALLLSAWGSPKRHIWGVLLGMAGAGLSKVVFGLGQVASVWLPAQFCSSLNFPLLTSSEKAIWLTKVNPEVQGRVLATRSLLIQIVSAIAMLIAGPLADYVFEPAMSRGSSLSPLFGGIVGTEQGAGLALLYIMTSLGLILVGLVGYACSTVRNVEQSLPDHDAIPME</sequence>
<dbReference type="RefSeq" id="WP_190447285.1">
    <property type="nucleotide sequence ID" value="NZ_JAMPLM010000006.1"/>
</dbReference>
<evidence type="ECO:0000256" key="1">
    <source>
        <dbReference type="ARBA" id="ARBA00004651"/>
    </source>
</evidence>
<dbReference type="CDD" id="cd06173">
    <property type="entry name" value="MFS_MefA_like"/>
    <property type="match status" value="1"/>
</dbReference>
<dbReference type="PANTHER" id="PTHR43266">
    <property type="entry name" value="MACROLIDE-EFFLUX PROTEIN"/>
    <property type="match status" value="1"/>
</dbReference>
<evidence type="ECO:0000256" key="7">
    <source>
        <dbReference type="SAM" id="Phobius"/>
    </source>
</evidence>
<name>A0ABV0KHW7_9CYAN</name>
<dbReference type="InterPro" id="IPR011701">
    <property type="entry name" value="MFS"/>
</dbReference>
<dbReference type="EMBL" id="JAMPLM010000006">
    <property type="protein sequence ID" value="MEP1058633.1"/>
    <property type="molecule type" value="Genomic_DNA"/>
</dbReference>
<feature type="transmembrane region" description="Helical" evidence="7">
    <location>
        <begin position="68"/>
        <end position="90"/>
    </location>
</feature>
<evidence type="ECO:0000313" key="9">
    <source>
        <dbReference type="Proteomes" id="UP001476950"/>
    </source>
</evidence>
<keyword evidence="4 7" id="KW-0812">Transmembrane</keyword>
<keyword evidence="6 7" id="KW-0472">Membrane</keyword>
<proteinExistence type="predicted"/>
<feature type="transmembrane region" description="Helical" evidence="7">
    <location>
        <begin position="41"/>
        <end position="61"/>
    </location>
</feature>
<feature type="transmembrane region" description="Helical" evidence="7">
    <location>
        <begin position="280"/>
        <end position="307"/>
    </location>
</feature>
<dbReference type="PANTHER" id="PTHR43266:SF2">
    <property type="entry name" value="MAJOR FACILITATOR SUPERFAMILY (MFS) PROFILE DOMAIN-CONTAINING PROTEIN"/>
    <property type="match status" value="1"/>
</dbReference>
<evidence type="ECO:0000313" key="8">
    <source>
        <dbReference type="EMBL" id="MEP1058633.1"/>
    </source>
</evidence>
<organism evidence="8 9">
    <name type="scientific">Stenomitos frigidus AS-A4</name>
    <dbReference type="NCBI Taxonomy" id="2933935"/>
    <lineage>
        <taxon>Bacteria</taxon>
        <taxon>Bacillati</taxon>
        <taxon>Cyanobacteriota</taxon>
        <taxon>Cyanophyceae</taxon>
        <taxon>Leptolyngbyales</taxon>
        <taxon>Leptolyngbyaceae</taxon>
        <taxon>Stenomitos</taxon>
    </lineage>
</organism>
<accession>A0ABV0KHW7</accession>
<dbReference type="Gene3D" id="1.20.1250.20">
    <property type="entry name" value="MFS general substrate transporter like domains"/>
    <property type="match status" value="1"/>
</dbReference>
<dbReference type="Proteomes" id="UP001476950">
    <property type="component" value="Unassembled WGS sequence"/>
</dbReference>
<dbReference type="Pfam" id="PF07690">
    <property type="entry name" value="MFS_1"/>
    <property type="match status" value="1"/>
</dbReference>
<comment type="subcellular location">
    <subcellularLocation>
        <location evidence="1">Cell membrane</location>
        <topology evidence="1">Multi-pass membrane protein</topology>
    </subcellularLocation>
</comment>
<gene>
    <name evidence="8" type="ORF">NDI38_09300</name>
</gene>
<comment type="caution">
    <text evidence="8">The sequence shown here is derived from an EMBL/GenBank/DDBJ whole genome shotgun (WGS) entry which is preliminary data.</text>
</comment>
<evidence type="ECO:0000256" key="6">
    <source>
        <dbReference type="ARBA" id="ARBA00023136"/>
    </source>
</evidence>
<feature type="transmembrane region" description="Helical" evidence="7">
    <location>
        <begin position="137"/>
        <end position="156"/>
    </location>
</feature>
<evidence type="ECO:0000256" key="3">
    <source>
        <dbReference type="ARBA" id="ARBA00022475"/>
    </source>
</evidence>
<evidence type="ECO:0000256" key="4">
    <source>
        <dbReference type="ARBA" id="ARBA00022692"/>
    </source>
</evidence>
<dbReference type="SUPFAM" id="SSF103473">
    <property type="entry name" value="MFS general substrate transporter"/>
    <property type="match status" value="1"/>
</dbReference>
<keyword evidence="5 7" id="KW-1133">Transmembrane helix</keyword>
<feature type="transmembrane region" description="Helical" evidence="7">
    <location>
        <begin position="249"/>
        <end position="273"/>
    </location>
</feature>
<dbReference type="InterPro" id="IPR036259">
    <property type="entry name" value="MFS_trans_sf"/>
</dbReference>
<feature type="transmembrane region" description="Helical" evidence="7">
    <location>
        <begin position="394"/>
        <end position="413"/>
    </location>
</feature>